<dbReference type="VEuPathDB" id="TriTrypDB:C3747_244g17"/>
<evidence type="ECO:0000259" key="1">
    <source>
        <dbReference type="Pfam" id="PF08393"/>
    </source>
</evidence>
<protein>
    <submittedName>
        <fullName evidence="2">Putative dynein heavy chain</fullName>
    </submittedName>
</protein>
<organism evidence="2 3">
    <name type="scientific">Trypanosoma cruzi</name>
    <dbReference type="NCBI Taxonomy" id="5693"/>
    <lineage>
        <taxon>Eukaryota</taxon>
        <taxon>Discoba</taxon>
        <taxon>Euglenozoa</taxon>
        <taxon>Kinetoplastea</taxon>
        <taxon>Metakinetoplastina</taxon>
        <taxon>Trypanosomatida</taxon>
        <taxon>Trypanosomatidae</taxon>
        <taxon>Trypanosoma</taxon>
        <taxon>Schizotrypanum</taxon>
    </lineage>
</organism>
<dbReference type="Pfam" id="PF08393">
    <property type="entry name" value="DHC_N2"/>
    <property type="match status" value="1"/>
</dbReference>
<dbReference type="PANTHER" id="PTHR46961">
    <property type="entry name" value="DYNEIN HEAVY CHAIN 1, AXONEMAL-LIKE PROTEIN"/>
    <property type="match status" value="1"/>
</dbReference>
<gene>
    <name evidence="2" type="ORF">C3747_244g17</name>
</gene>
<feature type="domain" description="Dynein heavy chain linker" evidence="1">
    <location>
        <begin position="2"/>
        <end position="142"/>
    </location>
</feature>
<accession>A0A2V2VPR0</accession>
<sequence length="181" mass="20677">MELTRMTPQILTRCQDETLLRVLTENNNNLDIILKKLQQFLETKGWRFPGFILSQTRNCFRFCPTARTHTSCSRTSASALRASSVFSLLTPHDILAMESSEGEVVQLIRKVNPGDYQNLVEQWLQALEKVMRDTILDQLRQATGDYATRKKRTEFIRAWPGQVVIAGLFTLLDNGGDRGDE</sequence>
<reference evidence="2 3" key="1">
    <citation type="journal article" date="2018" name="Microb. Genom.">
        <title>Expanding an expanded genome: long-read sequencing of Trypanosoma cruzi.</title>
        <authorList>
            <person name="Berna L."/>
            <person name="Rodriguez M."/>
            <person name="Chiribao M.L."/>
            <person name="Parodi-Talice A."/>
            <person name="Pita S."/>
            <person name="Rijo G."/>
            <person name="Alvarez-Valin F."/>
            <person name="Robello C."/>
        </authorList>
    </citation>
    <scope>NUCLEOTIDE SEQUENCE [LARGE SCALE GENOMIC DNA]</scope>
    <source>
        <strain evidence="2 3">TCC</strain>
    </source>
</reference>
<dbReference type="EMBL" id="PRFC01000244">
    <property type="protein sequence ID" value="PWU97402.1"/>
    <property type="molecule type" value="Genomic_DNA"/>
</dbReference>
<evidence type="ECO:0000313" key="3">
    <source>
        <dbReference type="Proteomes" id="UP000246078"/>
    </source>
</evidence>
<proteinExistence type="predicted"/>
<name>A0A2V2VPR0_TRYCR</name>
<dbReference type="GO" id="GO:0051959">
    <property type="term" value="F:dynein light intermediate chain binding"/>
    <property type="evidence" value="ECO:0007669"/>
    <property type="project" value="InterPro"/>
</dbReference>
<dbReference type="GO" id="GO:0030286">
    <property type="term" value="C:dynein complex"/>
    <property type="evidence" value="ECO:0007669"/>
    <property type="project" value="InterPro"/>
</dbReference>
<dbReference type="InterPro" id="IPR013602">
    <property type="entry name" value="Dynein_heavy_linker"/>
</dbReference>
<dbReference type="Proteomes" id="UP000246078">
    <property type="component" value="Unassembled WGS sequence"/>
</dbReference>
<dbReference type="PANTHER" id="PTHR46961:SF11">
    <property type="entry name" value="DYNEIN HEAVY CHAIN LINKER DOMAIN-CONTAINING PROTEIN"/>
    <property type="match status" value="1"/>
</dbReference>
<dbReference type="Gene3D" id="3.20.180.20">
    <property type="entry name" value="Dynein heavy chain, N-terminal domain 2"/>
    <property type="match status" value="1"/>
</dbReference>
<dbReference type="InterPro" id="IPR026983">
    <property type="entry name" value="DHC"/>
</dbReference>
<evidence type="ECO:0000313" key="2">
    <source>
        <dbReference type="EMBL" id="PWU97402.1"/>
    </source>
</evidence>
<dbReference type="GO" id="GO:0007018">
    <property type="term" value="P:microtubule-based movement"/>
    <property type="evidence" value="ECO:0007669"/>
    <property type="project" value="InterPro"/>
</dbReference>
<dbReference type="VEuPathDB" id="TriTrypDB:TcCL_ESM07483"/>
<comment type="caution">
    <text evidence="2">The sequence shown here is derived from an EMBL/GenBank/DDBJ whole genome shotgun (WGS) entry which is preliminary data.</text>
</comment>
<dbReference type="AlphaFoldDB" id="A0A2V2VPR0"/>
<dbReference type="GO" id="GO:0045505">
    <property type="term" value="F:dynein intermediate chain binding"/>
    <property type="evidence" value="ECO:0007669"/>
    <property type="project" value="InterPro"/>
</dbReference>
<dbReference type="InterPro" id="IPR042228">
    <property type="entry name" value="Dynein_linker_3"/>
</dbReference>